<sequence length="982" mass="108924">MPLNDVQLAAIIAARRLLDDAGLVDIDSTDDPDFQRLSQTISSVLPGSPSPAVLGYHYKAPPSRDFTLAEVALGLNSITRQTSVHGLVEHPRGAIIEYPESGSARGLAIAHKFAVDPASEFHPKLNIQYSLGDNHGGRPYVTCGTLLSGRDGMPASCNNLKIACKGLKVCAARPRSTTSVTPPVLNTPAKEVFDKTIAFFCTLLENGCAFDPETSNTDFGSFGDSDSDSDSESDNPDSESSETLLRNRRRPRDPTCRGKLCFRADEYGRPFIQCQKRSVQNRSHLILRNLDEFEIPYLRALLTDDSALIQEYELSAKALGYGPLSPCSFTAPPSAQKQLCPYWHRSSTGKLARGILERWKHNCTATFNIYTPYDLEDCPFVLIICQNPHSHPPPSPVKTPPPLLEVFRSLLLDLNWKLADATPRKLVVESGFMFGLRRHLGWSRLSDPALSELHPSLGNLDHVRRYINALRTVLYPEGTGLEGLCAAPCQGTSRVSRVRSIFHLVICMFKSMSEYLMRTKMLSLDTAFKRIHGKWEEFEMETWNTDKMKCALIRTSSAVVGTRAFTTSQSAQAHLILFTRIFEIASSDTGIAVQFRHIHGEGMELWIADAHKGQGIGAGMFCQSLCIGSDLFCPLEPTRLLSSLTPVEHLRRFYRFCGTHYKRNIDELRPHTTAPVRKAMLSLASSHEHPDLEGALKVIENGGKKAKAWLKDKITGTKFALPALYQPMSLIPLDIWKAAPSTTNGNEQAHRSINRDGVNLTILAGIMRGMQYDARAMAALSLYSSHGIYGRDQTSTHFRRLQRSVNRQVLVQRRVAERDTNEDKSASTESIRSADSQLLPPASAGEPSMTRSMLQQMSDTPLYTTQPLAISTRNPYQTSEQFPTALDYDHTPSFITQQLDSSISEPSFHPVEMTRQHEFRHFPGGDYPILGAGSNYAESSALPFVPGSSYNGTYNNFDIAYGAAIAMGHVLYVYIARMRAVL</sequence>
<evidence type="ECO:0000256" key="1">
    <source>
        <dbReference type="SAM" id="MobiDB-lite"/>
    </source>
</evidence>
<evidence type="ECO:0000313" key="4">
    <source>
        <dbReference type="Proteomes" id="UP001222325"/>
    </source>
</evidence>
<keyword evidence="2" id="KW-1133">Transmembrane helix</keyword>
<evidence type="ECO:0000256" key="2">
    <source>
        <dbReference type="SAM" id="Phobius"/>
    </source>
</evidence>
<feature type="compositionally biased region" description="Polar residues" evidence="1">
    <location>
        <begin position="827"/>
        <end position="836"/>
    </location>
</feature>
<name>A0AAD6TKV8_9AGAR</name>
<reference evidence="3" key="1">
    <citation type="submission" date="2023-03" db="EMBL/GenBank/DDBJ databases">
        <title>Massive genome expansion in bonnet fungi (Mycena s.s.) driven by repeated elements and novel gene families across ecological guilds.</title>
        <authorList>
            <consortium name="Lawrence Berkeley National Laboratory"/>
            <person name="Harder C.B."/>
            <person name="Miyauchi S."/>
            <person name="Viragh M."/>
            <person name="Kuo A."/>
            <person name="Thoen E."/>
            <person name="Andreopoulos B."/>
            <person name="Lu D."/>
            <person name="Skrede I."/>
            <person name="Drula E."/>
            <person name="Henrissat B."/>
            <person name="Morin E."/>
            <person name="Kohler A."/>
            <person name="Barry K."/>
            <person name="LaButti K."/>
            <person name="Morin E."/>
            <person name="Salamov A."/>
            <person name="Lipzen A."/>
            <person name="Mereny Z."/>
            <person name="Hegedus B."/>
            <person name="Baldrian P."/>
            <person name="Stursova M."/>
            <person name="Weitz H."/>
            <person name="Taylor A."/>
            <person name="Grigoriev I.V."/>
            <person name="Nagy L.G."/>
            <person name="Martin F."/>
            <person name="Kauserud H."/>
        </authorList>
    </citation>
    <scope>NUCLEOTIDE SEQUENCE</scope>
    <source>
        <strain evidence="3">CBHHK173m</strain>
    </source>
</reference>
<accession>A0AAD6TKV8</accession>
<dbReference type="EMBL" id="JARJCN010000176">
    <property type="protein sequence ID" value="KAJ7065891.1"/>
    <property type="molecule type" value="Genomic_DNA"/>
</dbReference>
<dbReference type="Proteomes" id="UP001222325">
    <property type="component" value="Unassembled WGS sequence"/>
</dbReference>
<keyword evidence="2" id="KW-0812">Transmembrane</keyword>
<dbReference type="AlphaFoldDB" id="A0AAD6TKV8"/>
<proteinExistence type="predicted"/>
<organism evidence="3 4">
    <name type="scientific">Mycena belliarum</name>
    <dbReference type="NCBI Taxonomy" id="1033014"/>
    <lineage>
        <taxon>Eukaryota</taxon>
        <taxon>Fungi</taxon>
        <taxon>Dikarya</taxon>
        <taxon>Basidiomycota</taxon>
        <taxon>Agaricomycotina</taxon>
        <taxon>Agaricomycetes</taxon>
        <taxon>Agaricomycetidae</taxon>
        <taxon>Agaricales</taxon>
        <taxon>Marasmiineae</taxon>
        <taxon>Mycenaceae</taxon>
        <taxon>Mycena</taxon>
    </lineage>
</organism>
<gene>
    <name evidence="3" type="ORF">B0H15DRAFT_807690</name>
</gene>
<evidence type="ECO:0000313" key="3">
    <source>
        <dbReference type="EMBL" id="KAJ7065891.1"/>
    </source>
</evidence>
<feature type="compositionally biased region" description="Acidic residues" evidence="1">
    <location>
        <begin position="225"/>
        <end position="240"/>
    </location>
</feature>
<keyword evidence="4" id="KW-1185">Reference proteome</keyword>
<feature type="region of interest" description="Disordered" evidence="1">
    <location>
        <begin position="812"/>
        <end position="852"/>
    </location>
</feature>
<feature type="compositionally biased region" description="Basic and acidic residues" evidence="1">
    <location>
        <begin position="814"/>
        <end position="826"/>
    </location>
</feature>
<comment type="caution">
    <text evidence="3">The sequence shown here is derived from an EMBL/GenBank/DDBJ whole genome shotgun (WGS) entry which is preliminary data.</text>
</comment>
<feature type="transmembrane region" description="Helical" evidence="2">
    <location>
        <begin position="959"/>
        <end position="976"/>
    </location>
</feature>
<keyword evidence="2" id="KW-0472">Membrane</keyword>
<feature type="region of interest" description="Disordered" evidence="1">
    <location>
        <begin position="219"/>
        <end position="251"/>
    </location>
</feature>
<protein>
    <submittedName>
        <fullName evidence="3">Uncharacterized protein</fullName>
    </submittedName>
</protein>